<dbReference type="AlphaFoldDB" id="A0AAV5W845"/>
<dbReference type="EMBL" id="BTSY01000005">
    <property type="protein sequence ID" value="GMT26565.1"/>
    <property type="molecule type" value="Genomic_DNA"/>
</dbReference>
<keyword evidence="1" id="KW-1133">Transmembrane helix</keyword>
<feature type="transmembrane region" description="Helical" evidence="1">
    <location>
        <begin position="99"/>
        <end position="125"/>
    </location>
</feature>
<dbReference type="Proteomes" id="UP001432322">
    <property type="component" value="Unassembled WGS sequence"/>
</dbReference>
<evidence type="ECO:0000256" key="1">
    <source>
        <dbReference type="SAM" id="Phobius"/>
    </source>
</evidence>
<keyword evidence="1" id="KW-0812">Transmembrane</keyword>
<keyword evidence="1" id="KW-0472">Membrane</keyword>
<protein>
    <submittedName>
        <fullName evidence="2">Uncharacterized protein</fullName>
    </submittedName>
</protein>
<evidence type="ECO:0000313" key="3">
    <source>
        <dbReference type="Proteomes" id="UP001432322"/>
    </source>
</evidence>
<name>A0AAV5W845_9BILA</name>
<reference evidence="2" key="1">
    <citation type="submission" date="2023-10" db="EMBL/GenBank/DDBJ databases">
        <title>Genome assembly of Pristionchus species.</title>
        <authorList>
            <person name="Yoshida K."/>
            <person name="Sommer R.J."/>
        </authorList>
    </citation>
    <scope>NUCLEOTIDE SEQUENCE</scope>
    <source>
        <strain evidence="2">RS5133</strain>
    </source>
</reference>
<accession>A0AAV5W845</accession>
<gene>
    <name evidence="2" type="ORF">PFISCL1PPCAC_17862</name>
</gene>
<keyword evidence="3" id="KW-1185">Reference proteome</keyword>
<evidence type="ECO:0000313" key="2">
    <source>
        <dbReference type="EMBL" id="GMT26565.1"/>
    </source>
</evidence>
<comment type="caution">
    <text evidence="2">The sequence shown here is derived from an EMBL/GenBank/DDBJ whole genome shotgun (WGS) entry which is preliminary data.</text>
</comment>
<sequence length="170" mass="19220">IDNWESPVKCEPPWVLTYYFETTTRRFERIECDRTGTWRGIFANASLSPMQLVTGGSVTCEDESTEENEEIEMHFLMDSKEQRMEVLVRRDAEVDYTTAIVAAAAVLLVVVLIIIVVFCVLLMYINPKKRPVGIPKGEDSQEPLAPAGESEMTMTRRLALVMSIVVILFA</sequence>
<proteinExistence type="predicted"/>
<feature type="non-terminal residue" evidence="2">
    <location>
        <position position="1"/>
    </location>
</feature>
<organism evidence="2 3">
    <name type="scientific">Pristionchus fissidentatus</name>
    <dbReference type="NCBI Taxonomy" id="1538716"/>
    <lineage>
        <taxon>Eukaryota</taxon>
        <taxon>Metazoa</taxon>
        <taxon>Ecdysozoa</taxon>
        <taxon>Nematoda</taxon>
        <taxon>Chromadorea</taxon>
        <taxon>Rhabditida</taxon>
        <taxon>Rhabditina</taxon>
        <taxon>Diplogasteromorpha</taxon>
        <taxon>Diplogasteroidea</taxon>
        <taxon>Neodiplogasteridae</taxon>
        <taxon>Pristionchus</taxon>
    </lineage>
</organism>